<reference evidence="2 3" key="1">
    <citation type="journal article" date="2016" name="Microbes Environ.">
        <title>Phylogenetically diverse aerobic anoxygenic phototrophic bacteria isolated from epilithic biofilms in Tama river, Japan.</title>
        <authorList>
            <person name="Hirose S."/>
            <person name="Matsuura K."/>
            <person name="Haruta S."/>
        </authorList>
    </citation>
    <scope>NUCLEOTIDE SEQUENCE [LARGE SCALE GENOMIC DNA]</scope>
    <source>
        <strain evidence="2 3">S08</strain>
    </source>
</reference>
<keyword evidence="3" id="KW-1185">Reference proteome</keyword>
<dbReference type="RefSeq" id="WP_244457290.1">
    <property type="nucleotide sequence ID" value="NZ_AP025637.1"/>
</dbReference>
<evidence type="ECO:0000313" key="3">
    <source>
        <dbReference type="Proteomes" id="UP000831327"/>
    </source>
</evidence>
<protein>
    <submittedName>
        <fullName evidence="2">Uncharacterized protein</fullName>
    </submittedName>
</protein>
<feature type="transmembrane region" description="Helical" evidence="1">
    <location>
        <begin position="38"/>
        <end position="64"/>
    </location>
</feature>
<proteinExistence type="predicted"/>
<organism evidence="2 3">
    <name type="scientific">Roseomonas fluvialis</name>
    <dbReference type="NCBI Taxonomy" id="1750527"/>
    <lineage>
        <taxon>Bacteria</taxon>
        <taxon>Pseudomonadati</taxon>
        <taxon>Pseudomonadota</taxon>
        <taxon>Alphaproteobacteria</taxon>
        <taxon>Acetobacterales</taxon>
        <taxon>Roseomonadaceae</taxon>
        <taxon>Roseomonas</taxon>
    </lineage>
</organism>
<gene>
    <name evidence="2" type="ORF">Rmf_51290</name>
</gene>
<evidence type="ECO:0000256" key="1">
    <source>
        <dbReference type="SAM" id="Phobius"/>
    </source>
</evidence>
<sequence>MIRILLGIMLGLVLGWVGTAAAVLLYGELARVSQAEGAFAMGAIFVAGPAGAVAGAVLGGVLGASWNRHVHRRMPQSDGPA</sequence>
<dbReference type="Proteomes" id="UP000831327">
    <property type="component" value="Chromosome"/>
</dbReference>
<keyword evidence="1" id="KW-0472">Membrane</keyword>
<dbReference type="EMBL" id="AP025637">
    <property type="protein sequence ID" value="BDG75200.1"/>
    <property type="molecule type" value="Genomic_DNA"/>
</dbReference>
<accession>A0ABM7YB01</accession>
<keyword evidence="1" id="KW-1133">Transmembrane helix</keyword>
<name>A0ABM7YB01_9PROT</name>
<evidence type="ECO:0000313" key="2">
    <source>
        <dbReference type="EMBL" id="BDG75200.1"/>
    </source>
</evidence>
<keyword evidence="1" id="KW-0812">Transmembrane</keyword>